<evidence type="ECO:0000313" key="18">
    <source>
        <dbReference type="EMBL" id="ABZ71037.1"/>
    </source>
</evidence>
<evidence type="ECO:0000256" key="8">
    <source>
        <dbReference type="ARBA" id="ARBA00023065"/>
    </source>
</evidence>
<dbReference type="SUPFAM" id="SSF56935">
    <property type="entry name" value="Porins"/>
    <property type="match status" value="1"/>
</dbReference>
<evidence type="ECO:0000256" key="5">
    <source>
        <dbReference type="ARBA" id="ARBA00022692"/>
    </source>
</evidence>
<organism evidence="18">
    <name type="scientific">Caulobacter sp. (strain K31)</name>
    <dbReference type="NCBI Taxonomy" id="366602"/>
    <lineage>
        <taxon>Bacteria</taxon>
        <taxon>Pseudomonadati</taxon>
        <taxon>Pseudomonadota</taxon>
        <taxon>Alphaproteobacteria</taxon>
        <taxon>Caulobacterales</taxon>
        <taxon>Caulobacteraceae</taxon>
        <taxon>Caulobacter</taxon>
    </lineage>
</organism>
<dbReference type="Gene3D" id="2.40.170.20">
    <property type="entry name" value="TonB-dependent receptor, beta-barrel domain"/>
    <property type="match status" value="1"/>
</dbReference>
<dbReference type="OrthoDB" id="9760333at2"/>
<dbReference type="InterPro" id="IPR036942">
    <property type="entry name" value="Beta-barrel_TonB_sf"/>
</dbReference>
<sequence length="755" mass="80519" precursor="true">MTSFRWKAAFCAGTAMVCLPAIVSAQTSPQAEPVSPTGLEEVIVTAQRREERLQDVPVAVTAFGARELERRQINDVRGLTENAPSITFTATPYGNNDLILAIRGVAPGGVLPNVDQAVGTYVDGIYYARPEGSNLAMVDIASAEVLRGPQGTLFGRNTIGGALNITTNKPTYALDGSLKLGYGNYNAITATGIVNLPIVADKLAARLVYSHVGHDGYGYNPSLGSDVADQNDDFIRASVRADLSPDLRVDVSFDHYAGSNHQPLWVLNAYQAGLTAAQYAPYVAGPKSRVSYAGYNPTNKSKVFDWTGTITADLGFATLKTISGYRNIDFEGAADLDGTPLPTADVRAFELDGDQVSQEIQLYGTALANRLNWTAGAYYFREKLRNSPITRVPATIQDNTIRPTNESVSVFGQVSFEVLPRLRLTAGVRAVKDTRGMVYTPARFAVAAASSSNPEPPASAVTPAACPFTAIGLNQAPGGCLYAPDDIKFNTVPFTVGLDYRLSGDGLLFAKFSKGYRSGGFQQASGTTAAFFTPFDEESVGSYEAGAKLSFFERRLRVGLSGYFSTFSGIQQNAILSASPIVIAVLNSGKAEIYGGEFEATALLGALRLNAAIGLIHPEFTEGPYKGSEVPTVAKTTFSLSADYPVELSAGRLDLHVDYNYRSEVFFLNTVTITGAGPVPLTAFQRRSVSQDGYGLLNAQASFTLAKSPVTVSVYGKNLANEYFGARSGSFAAANFNTMVIGAPRTYGVNVSYAF</sequence>
<dbReference type="PROSITE" id="PS01156">
    <property type="entry name" value="TONB_DEPENDENT_REC_2"/>
    <property type="match status" value="1"/>
</dbReference>
<comment type="similarity">
    <text evidence="12 14">Belongs to the TonB-dependent receptor family.</text>
</comment>
<dbReference type="PANTHER" id="PTHR32552:SF81">
    <property type="entry name" value="TONB-DEPENDENT OUTER MEMBRANE RECEPTOR"/>
    <property type="match status" value="1"/>
</dbReference>
<feature type="signal peptide" evidence="15">
    <location>
        <begin position="1"/>
        <end position="25"/>
    </location>
</feature>
<comment type="subcellular location">
    <subcellularLocation>
        <location evidence="1 12">Cell outer membrane</location>
        <topology evidence="1 12">Multi-pass membrane protein</topology>
    </subcellularLocation>
</comment>
<feature type="short sequence motif" description="TonB C-terminal box" evidence="13">
    <location>
        <begin position="738"/>
        <end position="755"/>
    </location>
</feature>
<keyword evidence="5 12" id="KW-0812">Transmembrane</keyword>
<feature type="chain" id="PRO_5002753060" evidence="15">
    <location>
        <begin position="26"/>
        <end position="755"/>
    </location>
</feature>
<dbReference type="HOGENOM" id="CLU_008287_15_0_5"/>
<proteinExistence type="inferred from homology"/>
<dbReference type="InterPro" id="IPR039426">
    <property type="entry name" value="TonB-dep_rcpt-like"/>
</dbReference>
<evidence type="ECO:0000256" key="14">
    <source>
        <dbReference type="RuleBase" id="RU003357"/>
    </source>
</evidence>
<dbReference type="InterPro" id="IPR012910">
    <property type="entry name" value="Plug_dom"/>
</dbReference>
<evidence type="ECO:0000256" key="9">
    <source>
        <dbReference type="ARBA" id="ARBA00023077"/>
    </source>
</evidence>
<keyword evidence="8" id="KW-0406">Ion transport</keyword>
<keyword evidence="6 15" id="KW-0732">Signal</keyword>
<dbReference type="InterPro" id="IPR010917">
    <property type="entry name" value="TonB_rcpt_CS"/>
</dbReference>
<dbReference type="STRING" id="366602.Caul_1908"/>
<evidence type="ECO:0000256" key="12">
    <source>
        <dbReference type="PROSITE-ProRule" id="PRU01360"/>
    </source>
</evidence>
<keyword evidence="10 12" id="KW-0472">Membrane</keyword>
<evidence type="ECO:0000259" key="16">
    <source>
        <dbReference type="Pfam" id="PF00593"/>
    </source>
</evidence>
<dbReference type="Pfam" id="PF00593">
    <property type="entry name" value="TonB_dep_Rec_b-barrel"/>
    <property type="match status" value="1"/>
</dbReference>
<evidence type="ECO:0000256" key="10">
    <source>
        <dbReference type="ARBA" id="ARBA00023136"/>
    </source>
</evidence>
<reference evidence="18" key="1">
    <citation type="submission" date="2008-01" db="EMBL/GenBank/DDBJ databases">
        <title>Complete sequence of chromosome of Caulobacter sp. K31.</title>
        <authorList>
            <consortium name="US DOE Joint Genome Institute"/>
            <person name="Copeland A."/>
            <person name="Lucas S."/>
            <person name="Lapidus A."/>
            <person name="Barry K."/>
            <person name="Glavina del Rio T."/>
            <person name="Dalin E."/>
            <person name="Tice H."/>
            <person name="Pitluck S."/>
            <person name="Bruce D."/>
            <person name="Goodwin L."/>
            <person name="Thompson L.S."/>
            <person name="Brettin T."/>
            <person name="Detter J.C."/>
            <person name="Han C."/>
            <person name="Schmutz J."/>
            <person name="Larimer F."/>
            <person name="Land M."/>
            <person name="Hauser L."/>
            <person name="Kyrpides N."/>
            <person name="Kim E."/>
            <person name="Stephens C."/>
            <person name="Richardson P."/>
        </authorList>
    </citation>
    <scope>NUCLEOTIDE SEQUENCE [LARGE SCALE GENOMIC DNA]</scope>
    <source>
        <strain evidence="18">K31</strain>
    </source>
</reference>
<dbReference type="AlphaFoldDB" id="B0T5M9"/>
<protein>
    <submittedName>
        <fullName evidence="18">TonB-dependent receptor plug</fullName>
    </submittedName>
</protein>
<evidence type="ECO:0000256" key="15">
    <source>
        <dbReference type="SAM" id="SignalP"/>
    </source>
</evidence>
<keyword evidence="11 12" id="KW-0998">Cell outer membrane</keyword>
<evidence type="ECO:0000256" key="6">
    <source>
        <dbReference type="ARBA" id="ARBA00022729"/>
    </source>
</evidence>
<name>B0T5M9_CAUSK</name>
<keyword evidence="18" id="KW-0675">Receptor</keyword>
<accession>B0T5M9</accession>
<evidence type="ECO:0000256" key="3">
    <source>
        <dbReference type="ARBA" id="ARBA00022452"/>
    </source>
</evidence>
<dbReference type="eggNOG" id="COG4771">
    <property type="taxonomic scope" value="Bacteria"/>
</dbReference>
<dbReference type="PANTHER" id="PTHR32552">
    <property type="entry name" value="FERRICHROME IRON RECEPTOR-RELATED"/>
    <property type="match status" value="1"/>
</dbReference>
<dbReference type="InterPro" id="IPR000531">
    <property type="entry name" value="Beta-barrel_TonB"/>
</dbReference>
<keyword evidence="3 12" id="KW-1134">Transmembrane beta strand</keyword>
<evidence type="ECO:0000256" key="4">
    <source>
        <dbReference type="ARBA" id="ARBA00022496"/>
    </source>
</evidence>
<dbReference type="GO" id="GO:0009279">
    <property type="term" value="C:cell outer membrane"/>
    <property type="evidence" value="ECO:0007669"/>
    <property type="project" value="UniProtKB-SubCell"/>
</dbReference>
<keyword evidence="2 12" id="KW-0813">Transport</keyword>
<dbReference type="GO" id="GO:0006826">
    <property type="term" value="P:iron ion transport"/>
    <property type="evidence" value="ECO:0007669"/>
    <property type="project" value="UniProtKB-KW"/>
</dbReference>
<feature type="domain" description="TonB-dependent receptor-like beta-barrel" evidence="16">
    <location>
        <begin position="253"/>
        <end position="719"/>
    </location>
</feature>
<feature type="domain" description="TonB-dependent receptor plug" evidence="17">
    <location>
        <begin position="53"/>
        <end position="162"/>
    </location>
</feature>
<dbReference type="Pfam" id="PF07715">
    <property type="entry name" value="Plug"/>
    <property type="match status" value="1"/>
</dbReference>
<keyword evidence="7" id="KW-0408">Iron</keyword>
<keyword evidence="4" id="KW-0410">Iron transport</keyword>
<dbReference type="KEGG" id="cak:Caul_1908"/>
<dbReference type="EMBL" id="CP000927">
    <property type="protein sequence ID" value="ABZ71037.1"/>
    <property type="molecule type" value="Genomic_DNA"/>
</dbReference>
<evidence type="ECO:0000256" key="2">
    <source>
        <dbReference type="ARBA" id="ARBA00022448"/>
    </source>
</evidence>
<evidence type="ECO:0000259" key="17">
    <source>
        <dbReference type="Pfam" id="PF07715"/>
    </source>
</evidence>
<evidence type="ECO:0000256" key="7">
    <source>
        <dbReference type="ARBA" id="ARBA00023004"/>
    </source>
</evidence>
<evidence type="ECO:0000256" key="11">
    <source>
        <dbReference type="ARBA" id="ARBA00023237"/>
    </source>
</evidence>
<keyword evidence="9 14" id="KW-0798">TonB box</keyword>
<gene>
    <name evidence="18" type="ordered locus">Caul_1908</name>
</gene>
<dbReference type="PROSITE" id="PS52016">
    <property type="entry name" value="TONB_DEPENDENT_REC_3"/>
    <property type="match status" value="1"/>
</dbReference>
<evidence type="ECO:0000256" key="13">
    <source>
        <dbReference type="PROSITE-ProRule" id="PRU10144"/>
    </source>
</evidence>
<evidence type="ECO:0000256" key="1">
    <source>
        <dbReference type="ARBA" id="ARBA00004571"/>
    </source>
</evidence>